<feature type="transmembrane region" description="Helical" evidence="1">
    <location>
        <begin position="68"/>
        <end position="87"/>
    </location>
</feature>
<reference evidence="2" key="1">
    <citation type="submission" date="2020-05" db="EMBL/GenBank/DDBJ databases">
        <title>WGS assembly of Panicum virgatum.</title>
        <authorList>
            <person name="Lovell J.T."/>
            <person name="Jenkins J."/>
            <person name="Shu S."/>
            <person name="Juenger T.E."/>
            <person name="Schmutz J."/>
        </authorList>
    </citation>
    <scope>NUCLEOTIDE SEQUENCE</scope>
    <source>
        <strain evidence="2">AP13</strain>
    </source>
</reference>
<dbReference type="Proteomes" id="UP000823388">
    <property type="component" value="Chromosome 9K"/>
</dbReference>
<dbReference type="AlphaFoldDB" id="A0A8T0NU72"/>
<evidence type="ECO:0000313" key="2">
    <source>
        <dbReference type="EMBL" id="KAG2551869.1"/>
    </source>
</evidence>
<keyword evidence="1" id="KW-0472">Membrane</keyword>
<dbReference type="EMBL" id="CM029053">
    <property type="protein sequence ID" value="KAG2551869.1"/>
    <property type="molecule type" value="Genomic_DNA"/>
</dbReference>
<evidence type="ECO:0000256" key="1">
    <source>
        <dbReference type="SAM" id="Phobius"/>
    </source>
</evidence>
<comment type="caution">
    <text evidence="2">The sequence shown here is derived from an EMBL/GenBank/DDBJ whole genome shotgun (WGS) entry which is preliminary data.</text>
</comment>
<sequence>MHITVCSTKTQALCASSSFRYKYLCTTEIYTVRNEKTRFDSPGSYYQPCSFSLVISTKTMINTDSYTLYTKLFLYVLVIVSSLHGYVHNGHSQHNEYCR</sequence>
<keyword evidence="3" id="KW-1185">Reference proteome</keyword>
<name>A0A8T0NU72_PANVG</name>
<accession>A0A8T0NU72</accession>
<organism evidence="2 3">
    <name type="scientific">Panicum virgatum</name>
    <name type="common">Blackwell switchgrass</name>
    <dbReference type="NCBI Taxonomy" id="38727"/>
    <lineage>
        <taxon>Eukaryota</taxon>
        <taxon>Viridiplantae</taxon>
        <taxon>Streptophyta</taxon>
        <taxon>Embryophyta</taxon>
        <taxon>Tracheophyta</taxon>
        <taxon>Spermatophyta</taxon>
        <taxon>Magnoliopsida</taxon>
        <taxon>Liliopsida</taxon>
        <taxon>Poales</taxon>
        <taxon>Poaceae</taxon>
        <taxon>PACMAD clade</taxon>
        <taxon>Panicoideae</taxon>
        <taxon>Panicodae</taxon>
        <taxon>Paniceae</taxon>
        <taxon>Panicinae</taxon>
        <taxon>Panicum</taxon>
        <taxon>Panicum sect. Hiantes</taxon>
    </lineage>
</organism>
<proteinExistence type="predicted"/>
<keyword evidence="1" id="KW-1133">Transmembrane helix</keyword>
<protein>
    <submittedName>
        <fullName evidence="2">Uncharacterized protein</fullName>
    </submittedName>
</protein>
<evidence type="ECO:0000313" key="3">
    <source>
        <dbReference type="Proteomes" id="UP000823388"/>
    </source>
</evidence>
<gene>
    <name evidence="2" type="ORF">PVAP13_9KG446385</name>
</gene>
<keyword evidence="1" id="KW-0812">Transmembrane</keyword>